<evidence type="ECO:0008006" key="4">
    <source>
        <dbReference type="Google" id="ProtNLM"/>
    </source>
</evidence>
<name>A0ABW5VQ88_9MICO</name>
<feature type="transmembrane region" description="Helical" evidence="1">
    <location>
        <begin position="23"/>
        <end position="45"/>
    </location>
</feature>
<keyword evidence="1" id="KW-0812">Transmembrane</keyword>
<feature type="transmembrane region" description="Helical" evidence="1">
    <location>
        <begin position="57"/>
        <end position="80"/>
    </location>
</feature>
<evidence type="ECO:0000256" key="1">
    <source>
        <dbReference type="SAM" id="Phobius"/>
    </source>
</evidence>
<protein>
    <recommendedName>
        <fullName evidence="4">Holin</fullName>
    </recommendedName>
</protein>
<keyword evidence="3" id="KW-1185">Reference proteome</keyword>
<accession>A0ABW5VQ88</accession>
<comment type="caution">
    <text evidence="2">The sequence shown here is derived from an EMBL/GenBank/DDBJ whole genome shotgun (WGS) entry which is preliminary data.</text>
</comment>
<organism evidence="2 3">
    <name type="scientific">Promicromonospora vindobonensis</name>
    <dbReference type="NCBI Taxonomy" id="195748"/>
    <lineage>
        <taxon>Bacteria</taxon>
        <taxon>Bacillati</taxon>
        <taxon>Actinomycetota</taxon>
        <taxon>Actinomycetes</taxon>
        <taxon>Micrococcales</taxon>
        <taxon>Promicromonosporaceae</taxon>
        <taxon>Promicromonospora</taxon>
    </lineage>
</organism>
<dbReference type="Proteomes" id="UP001597479">
    <property type="component" value="Unassembled WGS sequence"/>
</dbReference>
<keyword evidence="1" id="KW-1133">Transmembrane helix</keyword>
<dbReference type="RefSeq" id="WP_377180371.1">
    <property type="nucleotide sequence ID" value="NZ_JBHUOG010000001.1"/>
</dbReference>
<evidence type="ECO:0000313" key="3">
    <source>
        <dbReference type="Proteomes" id="UP001597479"/>
    </source>
</evidence>
<keyword evidence="1" id="KW-0472">Membrane</keyword>
<proteinExistence type="predicted"/>
<evidence type="ECO:0000313" key="2">
    <source>
        <dbReference type="EMBL" id="MFD2792595.1"/>
    </source>
</evidence>
<reference evidence="3" key="1">
    <citation type="journal article" date="2019" name="Int. J. Syst. Evol. Microbiol.">
        <title>The Global Catalogue of Microorganisms (GCM) 10K type strain sequencing project: providing services to taxonomists for standard genome sequencing and annotation.</title>
        <authorList>
            <consortium name="The Broad Institute Genomics Platform"/>
            <consortium name="The Broad Institute Genome Sequencing Center for Infectious Disease"/>
            <person name="Wu L."/>
            <person name="Ma J."/>
        </authorList>
    </citation>
    <scope>NUCLEOTIDE SEQUENCE [LARGE SCALE GENOMIC DNA]</scope>
    <source>
        <strain evidence="3">CCM 7044</strain>
    </source>
</reference>
<gene>
    <name evidence="2" type="ORF">ACFS27_03440</name>
</gene>
<sequence>MFEDTTPVSSQTAFPGRATVRTVVQTVIAVVLTAGVVLPAAVAVLGEELAAVLPPAWLAWLVGAAATVAAIAAALTRIMAIPAVDAALRRFGLSSTPKA</sequence>
<dbReference type="EMBL" id="JBHUOG010000001">
    <property type="protein sequence ID" value="MFD2792595.1"/>
    <property type="molecule type" value="Genomic_DNA"/>
</dbReference>